<keyword evidence="9" id="KW-1015">Disulfide bond</keyword>
<dbReference type="PROSITE" id="PS50927">
    <property type="entry name" value="BULB_LECTIN"/>
    <property type="match status" value="1"/>
</dbReference>
<evidence type="ECO:0000256" key="6">
    <source>
        <dbReference type="ARBA" id="ARBA00022741"/>
    </source>
</evidence>
<name>A0ABM1LTS5_PRUMU</name>
<comment type="catalytic activity">
    <reaction evidence="12 13">
        <text>L-seryl-[protein] + ATP = O-phospho-L-seryl-[protein] + ADP + H(+)</text>
        <dbReference type="Rhea" id="RHEA:17989"/>
        <dbReference type="Rhea" id="RHEA-COMP:9863"/>
        <dbReference type="Rhea" id="RHEA-COMP:11604"/>
        <dbReference type="ChEBI" id="CHEBI:15378"/>
        <dbReference type="ChEBI" id="CHEBI:29999"/>
        <dbReference type="ChEBI" id="CHEBI:30616"/>
        <dbReference type="ChEBI" id="CHEBI:83421"/>
        <dbReference type="ChEBI" id="CHEBI:456216"/>
        <dbReference type="EC" id="2.7.11.1"/>
    </reaction>
</comment>
<reference evidence="24" key="2">
    <citation type="submission" date="2025-08" db="UniProtKB">
        <authorList>
            <consortium name="RefSeq"/>
        </authorList>
    </citation>
    <scope>IDENTIFICATION</scope>
</reference>
<dbReference type="GeneID" id="103334242"/>
<keyword evidence="8 13" id="KW-0067">ATP-binding</keyword>
<dbReference type="InterPro" id="IPR011009">
    <property type="entry name" value="Kinase-like_dom_sf"/>
</dbReference>
<reference evidence="23" key="1">
    <citation type="journal article" date="2012" name="Nat. Commun.">
        <title>The genome of Prunus mume.</title>
        <authorList>
            <person name="Zhang Q."/>
            <person name="Chen W."/>
            <person name="Sun L."/>
            <person name="Zhao F."/>
            <person name="Huang B."/>
            <person name="Yang W."/>
            <person name="Tao Y."/>
            <person name="Wang J."/>
            <person name="Yuan Z."/>
            <person name="Fan G."/>
            <person name="Xing Z."/>
            <person name="Han C."/>
            <person name="Pan H."/>
            <person name="Zhong X."/>
            <person name="Shi W."/>
            <person name="Liang X."/>
            <person name="Du D."/>
            <person name="Sun F."/>
            <person name="Xu Z."/>
            <person name="Hao R."/>
            <person name="Lv T."/>
            <person name="Lv Y."/>
            <person name="Zheng Z."/>
            <person name="Sun M."/>
            <person name="Luo L."/>
            <person name="Cai M."/>
            <person name="Gao Y."/>
            <person name="Wang J."/>
            <person name="Yin Y."/>
            <person name="Xu X."/>
            <person name="Cheng T."/>
            <person name="Wang J."/>
        </authorList>
    </citation>
    <scope>NUCLEOTIDE SEQUENCE [LARGE SCALE GENOMIC DNA]</scope>
</reference>
<dbReference type="EC" id="2.7.11.1" evidence="13"/>
<comment type="catalytic activity">
    <reaction evidence="11 13">
        <text>L-threonyl-[protein] + ATP = O-phospho-L-threonyl-[protein] + ADP + H(+)</text>
        <dbReference type="Rhea" id="RHEA:46608"/>
        <dbReference type="Rhea" id="RHEA-COMP:11060"/>
        <dbReference type="Rhea" id="RHEA-COMP:11605"/>
        <dbReference type="ChEBI" id="CHEBI:15378"/>
        <dbReference type="ChEBI" id="CHEBI:30013"/>
        <dbReference type="ChEBI" id="CHEBI:30616"/>
        <dbReference type="ChEBI" id="CHEBI:61977"/>
        <dbReference type="ChEBI" id="CHEBI:456216"/>
        <dbReference type="EC" id="2.7.11.1"/>
    </reaction>
</comment>
<evidence type="ECO:0000256" key="2">
    <source>
        <dbReference type="ARBA" id="ARBA00022475"/>
    </source>
</evidence>
<keyword evidence="7 13" id="KW-0418">Kinase</keyword>
<keyword evidence="5 18" id="KW-0732">Signal</keyword>
<feature type="binding site" evidence="15">
    <location>
        <position position="584"/>
    </location>
    <ligand>
        <name>ATP</name>
        <dbReference type="ChEBI" id="CHEBI:30616"/>
    </ligand>
</feature>
<keyword evidence="23" id="KW-1185">Reference proteome</keyword>
<evidence type="ECO:0000256" key="17">
    <source>
        <dbReference type="SAM" id="Phobius"/>
    </source>
</evidence>
<feature type="domain" description="Protein kinase" evidence="19">
    <location>
        <begin position="556"/>
        <end position="843"/>
    </location>
</feature>
<dbReference type="InterPro" id="IPR000719">
    <property type="entry name" value="Prot_kinase_dom"/>
</dbReference>
<dbReference type="SMART" id="SM00108">
    <property type="entry name" value="B_lectin"/>
    <property type="match status" value="1"/>
</dbReference>
<evidence type="ECO:0000256" key="1">
    <source>
        <dbReference type="ARBA" id="ARBA00004251"/>
    </source>
</evidence>
<dbReference type="Proteomes" id="UP000694861">
    <property type="component" value="Linkage group LG6"/>
</dbReference>
<organism evidence="23 24">
    <name type="scientific">Prunus mume</name>
    <name type="common">Japanese apricot</name>
    <name type="synonym">Armeniaca mume</name>
    <dbReference type="NCBI Taxonomy" id="102107"/>
    <lineage>
        <taxon>Eukaryota</taxon>
        <taxon>Viridiplantae</taxon>
        <taxon>Streptophyta</taxon>
        <taxon>Embryophyta</taxon>
        <taxon>Tracheophyta</taxon>
        <taxon>Spermatophyta</taxon>
        <taxon>Magnoliopsida</taxon>
        <taxon>eudicotyledons</taxon>
        <taxon>Gunneridae</taxon>
        <taxon>Pentapetalae</taxon>
        <taxon>rosids</taxon>
        <taxon>fabids</taxon>
        <taxon>Rosales</taxon>
        <taxon>Rosaceae</taxon>
        <taxon>Amygdaloideae</taxon>
        <taxon>Amygdaleae</taxon>
        <taxon>Prunus</taxon>
    </lineage>
</organism>
<keyword evidence="6 13" id="KW-0547">Nucleotide-binding</keyword>
<evidence type="ECO:0000256" key="15">
    <source>
        <dbReference type="PROSITE-ProRule" id="PRU10141"/>
    </source>
</evidence>
<evidence type="ECO:0000256" key="12">
    <source>
        <dbReference type="ARBA" id="ARBA00048679"/>
    </source>
</evidence>
<dbReference type="PIRSF" id="PIRSF000641">
    <property type="entry name" value="SRK"/>
    <property type="match status" value="1"/>
</dbReference>
<keyword evidence="17" id="KW-0472">Membrane</keyword>
<evidence type="ECO:0000256" key="9">
    <source>
        <dbReference type="ARBA" id="ARBA00023157"/>
    </source>
</evidence>
<dbReference type="InterPro" id="IPR000742">
    <property type="entry name" value="EGF"/>
</dbReference>
<dbReference type="InterPro" id="IPR024171">
    <property type="entry name" value="SRK-like_kinase"/>
</dbReference>
<comment type="subcellular location">
    <subcellularLocation>
        <location evidence="1">Cell membrane</location>
        <topology evidence="1">Single-pass type I membrane protein</topology>
    </subcellularLocation>
</comment>
<dbReference type="CDD" id="cd00054">
    <property type="entry name" value="EGF_CA"/>
    <property type="match status" value="1"/>
</dbReference>
<dbReference type="Gene3D" id="1.10.510.10">
    <property type="entry name" value="Transferase(Phosphotransferase) domain 1"/>
    <property type="match status" value="1"/>
</dbReference>
<comment type="caution">
    <text evidence="14">Lacks conserved residue(s) required for the propagation of feature annotation.</text>
</comment>
<dbReference type="Pfam" id="PF07714">
    <property type="entry name" value="PK_Tyr_Ser-Thr"/>
    <property type="match status" value="1"/>
</dbReference>
<evidence type="ECO:0000259" key="21">
    <source>
        <dbReference type="PROSITE" id="PS50927"/>
    </source>
</evidence>
<evidence type="ECO:0000313" key="24">
    <source>
        <dbReference type="RefSeq" id="XP_016650802.1"/>
    </source>
</evidence>
<evidence type="ECO:0000256" key="11">
    <source>
        <dbReference type="ARBA" id="ARBA00047899"/>
    </source>
</evidence>
<dbReference type="PROSITE" id="PS00107">
    <property type="entry name" value="PROTEIN_KINASE_ATP"/>
    <property type="match status" value="1"/>
</dbReference>
<evidence type="ECO:0000259" key="22">
    <source>
        <dbReference type="PROSITE" id="PS50948"/>
    </source>
</evidence>
<dbReference type="SUPFAM" id="SSF56112">
    <property type="entry name" value="Protein kinase-like (PK-like)"/>
    <property type="match status" value="1"/>
</dbReference>
<sequence length="875" mass="98148">MISTKWFAMNILLLNFLPILPSSTSIVIGSIKPNQPMRDGDVLLSSTKIFALGFFSPANSRNRYVGVWYNKVPNQTIVWVANRNNPIIPVTDNNASGVGLLAVHGNGGLVIYGKDQNTPLWSANVSVSSPNNSMTAKLWDTGNLVLFEEDNGLSQRVLWQGFDHPTNTLLSFMKLGLDRRSKLNWFLTSWKSKDDPGTGNYSYRIDPSGFPQAFLYKGQAPRWRAGPWTGEGWSGVRQTRNDFLFNISFVNNQDEVSLVYGIMYKSISSRIVLDESGAVAWSVWHDERQQWIKYWSAPEEFCDEYGKCGANSNCDPSNMGKFECTCLPGYEPKSPRDWYLRDGSGGCVRNNGVSICGNGDGFMKVERVKVPDSSKALVSMNLSWKACPHECLRNCSCKAYAKADERWGGFGCVTWHGDLMDTRTFSNAGQDLYVRVDANVLAQYAKSNGSLSKKGKLAISLVSVLVFLLLVVPVSYWLVRRKRKEIQVVLLMKQRLDRLPALHLMAGKQRQNKYSPRVTTRSTYFEDSTAELDESSMHSDIPFFDLTTIAAATDNFSLANKLGKGGFGSVYKGVLCNGKEVAVKRLSKHSGQGIDEFKNEIVLIAKLQHRNLVRILGYCFQDEEKMLIYEYVPNKSLDSFIFNDTKRALLDWTVRFGIIYGIARGILYLHQDSRLRIIHRDLKASNVLLDASMNPKISDFGMARIFRGDKSEANTNRVVGTYGYMSPEYAMGGHFSVKSDVYSFGVILLEIVTGRKNSGYYHDKYPDANLVGHVWNLWREGRVLEIVDPSLGELYPVNEVVRCIQIALLCVQEYATDRPTMSAVVFMLGNYDAAVPSPRQPAFLLQRTYAARDPSTNTEGAKSMNDVTCTSVQAR</sequence>
<dbReference type="InterPro" id="IPR036426">
    <property type="entry name" value="Bulb-type_lectin_dom_sf"/>
</dbReference>
<dbReference type="Pfam" id="PF01453">
    <property type="entry name" value="B_lectin"/>
    <property type="match status" value="1"/>
</dbReference>
<proteinExistence type="inferred from homology"/>
<feature type="signal peptide" evidence="18">
    <location>
        <begin position="1"/>
        <end position="25"/>
    </location>
</feature>
<dbReference type="InterPro" id="IPR000858">
    <property type="entry name" value="S_locus_glycoprot_dom"/>
</dbReference>
<evidence type="ECO:0000256" key="5">
    <source>
        <dbReference type="ARBA" id="ARBA00022729"/>
    </source>
</evidence>
<feature type="region of interest" description="Disordered" evidence="16">
    <location>
        <begin position="854"/>
        <end position="875"/>
    </location>
</feature>
<feature type="domain" description="EGF-like" evidence="20">
    <location>
        <begin position="298"/>
        <end position="336"/>
    </location>
</feature>
<comment type="similarity">
    <text evidence="13">Belongs to the protein kinase superfamily. Ser/Thr protein kinase family.</text>
</comment>
<evidence type="ECO:0000259" key="19">
    <source>
        <dbReference type="PROSITE" id="PS50011"/>
    </source>
</evidence>
<keyword evidence="3 13" id="KW-0723">Serine/threonine-protein kinase</keyword>
<evidence type="ECO:0000313" key="23">
    <source>
        <dbReference type="Proteomes" id="UP000694861"/>
    </source>
</evidence>
<evidence type="ECO:0000256" key="18">
    <source>
        <dbReference type="SAM" id="SignalP"/>
    </source>
</evidence>
<accession>A0ABM1LTS5</accession>
<dbReference type="InterPro" id="IPR003609">
    <property type="entry name" value="Pan_app"/>
</dbReference>
<dbReference type="PANTHER" id="PTHR27002">
    <property type="entry name" value="RECEPTOR-LIKE SERINE/THREONINE-PROTEIN KINASE SD1-8"/>
    <property type="match status" value="1"/>
</dbReference>
<dbReference type="RefSeq" id="XP_016650802.1">
    <property type="nucleotide sequence ID" value="XM_016795316.1"/>
</dbReference>
<keyword evidence="2" id="KW-1003">Cell membrane</keyword>
<keyword evidence="17" id="KW-1133">Transmembrane helix</keyword>
<evidence type="ECO:0000256" key="14">
    <source>
        <dbReference type="PROSITE-ProRule" id="PRU00076"/>
    </source>
</evidence>
<evidence type="ECO:0000256" key="13">
    <source>
        <dbReference type="PIRNR" id="PIRNR000641"/>
    </source>
</evidence>
<dbReference type="PROSITE" id="PS50948">
    <property type="entry name" value="PAN"/>
    <property type="match status" value="1"/>
</dbReference>
<keyword evidence="4 13" id="KW-0808">Transferase</keyword>
<dbReference type="InterPro" id="IPR008271">
    <property type="entry name" value="Ser/Thr_kinase_AS"/>
</dbReference>
<keyword evidence="14" id="KW-0245">EGF-like domain</keyword>
<dbReference type="CDD" id="cd01098">
    <property type="entry name" value="PAN_AP_plant"/>
    <property type="match status" value="1"/>
</dbReference>
<keyword evidence="10" id="KW-0325">Glycoprotein</keyword>
<evidence type="ECO:0000256" key="8">
    <source>
        <dbReference type="ARBA" id="ARBA00022840"/>
    </source>
</evidence>
<dbReference type="InterPro" id="IPR001245">
    <property type="entry name" value="Ser-Thr/Tyr_kinase_cat_dom"/>
</dbReference>
<dbReference type="SUPFAM" id="SSF51110">
    <property type="entry name" value="alpha-D-mannose-specific plant lectins"/>
    <property type="match status" value="1"/>
</dbReference>
<dbReference type="InterPro" id="IPR017441">
    <property type="entry name" value="Protein_kinase_ATP_BS"/>
</dbReference>
<dbReference type="CDD" id="cd00028">
    <property type="entry name" value="B_lectin"/>
    <property type="match status" value="1"/>
</dbReference>
<dbReference type="Pfam" id="PF00954">
    <property type="entry name" value="S_locus_glycop"/>
    <property type="match status" value="1"/>
</dbReference>
<evidence type="ECO:0000256" key="7">
    <source>
        <dbReference type="ARBA" id="ARBA00022777"/>
    </source>
</evidence>
<protein>
    <recommendedName>
        <fullName evidence="13">Receptor-like serine/threonine-protein kinase</fullName>
        <ecNumber evidence="13">2.7.11.1</ecNumber>
    </recommendedName>
</protein>
<evidence type="ECO:0000256" key="4">
    <source>
        <dbReference type="ARBA" id="ARBA00022679"/>
    </source>
</evidence>
<dbReference type="PROSITE" id="PS50011">
    <property type="entry name" value="PROTEIN_KINASE_DOM"/>
    <property type="match status" value="1"/>
</dbReference>
<feature type="transmembrane region" description="Helical" evidence="17">
    <location>
        <begin position="457"/>
        <end position="479"/>
    </location>
</feature>
<dbReference type="Gene3D" id="2.90.10.10">
    <property type="entry name" value="Bulb-type lectin domain"/>
    <property type="match status" value="1"/>
</dbReference>
<feature type="domain" description="Apple" evidence="22">
    <location>
        <begin position="356"/>
        <end position="437"/>
    </location>
</feature>
<dbReference type="SMART" id="SM00220">
    <property type="entry name" value="S_TKc"/>
    <property type="match status" value="1"/>
</dbReference>
<feature type="domain" description="Bulb-type lectin" evidence="21">
    <location>
        <begin position="28"/>
        <end position="159"/>
    </location>
</feature>
<evidence type="ECO:0000259" key="20">
    <source>
        <dbReference type="PROSITE" id="PS50026"/>
    </source>
</evidence>
<keyword evidence="17" id="KW-0812">Transmembrane</keyword>
<evidence type="ECO:0000256" key="10">
    <source>
        <dbReference type="ARBA" id="ARBA00023180"/>
    </source>
</evidence>
<dbReference type="Gene3D" id="3.30.200.20">
    <property type="entry name" value="Phosphorylase Kinase, domain 1"/>
    <property type="match status" value="1"/>
</dbReference>
<feature type="chain" id="PRO_5046139875" description="Receptor-like serine/threonine-protein kinase" evidence="18">
    <location>
        <begin position="26"/>
        <end position="875"/>
    </location>
</feature>
<dbReference type="PROSITE" id="PS50026">
    <property type="entry name" value="EGF_3"/>
    <property type="match status" value="1"/>
</dbReference>
<dbReference type="PANTHER" id="PTHR27002:SF1095">
    <property type="entry name" value="G-TYPE LECTIN S-RECEPTOR-LIKE SERINE_THREONINE-PROTEIN KINASE RKS1"/>
    <property type="match status" value="1"/>
</dbReference>
<dbReference type="SMART" id="SM00473">
    <property type="entry name" value="PAN_AP"/>
    <property type="match status" value="1"/>
</dbReference>
<dbReference type="CDD" id="cd14066">
    <property type="entry name" value="STKc_IRAK"/>
    <property type="match status" value="1"/>
</dbReference>
<evidence type="ECO:0000256" key="16">
    <source>
        <dbReference type="SAM" id="MobiDB-lite"/>
    </source>
</evidence>
<dbReference type="Pfam" id="PF08276">
    <property type="entry name" value="PAN_2"/>
    <property type="match status" value="1"/>
</dbReference>
<dbReference type="PROSITE" id="PS00108">
    <property type="entry name" value="PROTEIN_KINASE_ST"/>
    <property type="match status" value="1"/>
</dbReference>
<dbReference type="InterPro" id="IPR001480">
    <property type="entry name" value="Bulb-type_lectin_dom"/>
</dbReference>
<gene>
    <name evidence="24" type="primary">LOC103334242</name>
</gene>
<evidence type="ECO:0000256" key="3">
    <source>
        <dbReference type="ARBA" id="ARBA00022527"/>
    </source>
</evidence>